<accession>A0ABN6PRK1</accession>
<keyword evidence="2" id="KW-0963">Cytoplasm</keyword>
<proteinExistence type="predicted"/>
<sequence>MQSTNFAPWGIPGLPGLTDFGKTAFQLPGAPDIGRLGQQLGSFGASMAPAMQAFADLKIPPAELARIQAEYLRQAAELWNNSLSAGATTLQGDRRFSSDAWATNPMAGFAAANYLLNARTLMELADAVQGDEKTRARVRFAVQQWIDAAAPSNFLALNADAQKKALDTKGESLSQGMALLYKDLQQGHVSQTDESVFEVGRNVATTEGAVVFENELFQLIEYKPLGAKVYERPMLFVPPCINKYYIMDLQPENSLIRYTVEQGHRLFVVSWRNADQSLASKTWDDYIEDAVIRAIRVVQEISGSKTLNTLGFCVGGTLLATGLAVLAARGEQPAASLTMLTSFLDFSATGVLDLFIDEPGVRLREMSIGADAPGGPGLLKGSELATTFSFLRPNDLVWNYVVGNYLKGEAPPPFDLLYWNGDSTNLPGPMYCWYLRHTYLEDKLKVPGALTVCGEKVDLGAIQCPAFIYASREDHIVPWDSAYLNTRVLKGPLRYVLGASGHIAGVINPPAKKKRNYWKNDDLSGTAAQWFEGATSVPGSWWTEWTDWLNPQGGKLKAAPKALGNRSHPPIEPAPGRYVKQKA</sequence>
<dbReference type="EMBL" id="AP025730">
    <property type="protein sequence ID" value="BDI06490.1"/>
    <property type="molecule type" value="Genomic_DNA"/>
</dbReference>
<keyword evidence="3" id="KW-0808">Transferase</keyword>
<dbReference type="InterPro" id="IPR010963">
    <property type="entry name" value="PHA_synth_I"/>
</dbReference>
<evidence type="ECO:0000256" key="4">
    <source>
        <dbReference type="ARBA" id="ARBA00023315"/>
    </source>
</evidence>
<dbReference type="PANTHER" id="PTHR36837:SF5">
    <property type="entry name" value="POLY-3-HYDROXYBUTYRATE SYNTHASE"/>
    <property type="match status" value="1"/>
</dbReference>
<evidence type="ECO:0000313" key="7">
    <source>
        <dbReference type="EMBL" id="BDI06490.1"/>
    </source>
</evidence>
<evidence type="ECO:0000256" key="3">
    <source>
        <dbReference type="ARBA" id="ARBA00022679"/>
    </source>
</evidence>
<comment type="subcellular location">
    <subcellularLocation>
        <location evidence="1">Cytoplasm</location>
    </subcellularLocation>
</comment>
<evidence type="ECO:0000256" key="5">
    <source>
        <dbReference type="SAM" id="MobiDB-lite"/>
    </source>
</evidence>
<evidence type="ECO:0000256" key="2">
    <source>
        <dbReference type="ARBA" id="ARBA00022490"/>
    </source>
</evidence>
<dbReference type="InterPro" id="IPR029058">
    <property type="entry name" value="AB_hydrolase_fold"/>
</dbReference>
<dbReference type="NCBIfam" id="TIGR01838">
    <property type="entry name" value="PHA_synth_I"/>
    <property type="match status" value="1"/>
</dbReference>
<reference evidence="7" key="1">
    <citation type="submission" date="2022-04" db="EMBL/GenBank/DDBJ databases">
        <title>Whole genome sequence of Sphaerotilus sp. FB-5.</title>
        <authorList>
            <person name="Takeda M."/>
            <person name="Narihara S."/>
            <person name="Akimoto M."/>
            <person name="Akimoto R."/>
            <person name="Nishiyashiki S."/>
            <person name="Murakami T."/>
        </authorList>
    </citation>
    <scope>NUCLEOTIDE SEQUENCE</scope>
    <source>
        <strain evidence="7">FB-5</strain>
    </source>
</reference>
<dbReference type="PANTHER" id="PTHR36837">
    <property type="entry name" value="POLY(3-HYDROXYALKANOATE) POLYMERASE SUBUNIT PHAC"/>
    <property type="match status" value="1"/>
</dbReference>
<gene>
    <name evidence="7" type="primary">phbC</name>
    <name evidence="7" type="ORF">CATMQ487_34600</name>
</gene>
<keyword evidence="4" id="KW-0012">Acyltransferase</keyword>
<dbReference type="RefSeq" id="WP_428985529.1">
    <property type="nucleotide sequence ID" value="NZ_AP025730.1"/>
</dbReference>
<dbReference type="SUPFAM" id="SSF53474">
    <property type="entry name" value="alpha/beta-Hydrolases"/>
    <property type="match status" value="1"/>
</dbReference>
<evidence type="ECO:0000313" key="8">
    <source>
        <dbReference type="Proteomes" id="UP001057498"/>
    </source>
</evidence>
<feature type="region of interest" description="Disordered" evidence="5">
    <location>
        <begin position="556"/>
        <end position="583"/>
    </location>
</feature>
<keyword evidence="8" id="KW-1185">Reference proteome</keyword>
<dbReference type="InterPro" id="IPR010941">
    <property type="entry name" value="PhaC_N"/>
</dbReference>
<evidence type="ECO:0000259" key="6">
    <source>
        <dbReference type="Pfam" id="PF07167"/>
    </source>
</evidence>
<organism evidence="7 8">
    <name type="scientific">Sphaerotilus microaerophilus</name>
    <dbReference type="NCBI Taxonomy" id="2914710"/>
    <lineage>
        <taxon>Bacteria</taxon>
        <taxon>Pseudomonadati</taxon>
        <taxon>Pseudomonadota</taxon>
        <taxon>Betaproteobacteria</taxon>
        <taxon>Burkholderiales</taxon>
        <taxon>Sphaerotilaceae</taxon>
        <taxon>Sphaerotilus</taxon>
    </lineage>
</organism>
<dbReference type="Pfam" id="PF07167">
    <property type="entry name" value="PhaC_N"/>
    <property type="match status" value="1"/>
</dbReference>
<dbReference type="InterPro" id="IPR051321">
    <property type="entry name" value="PHA/PHB_synthase"/>
</dbReference>
<evidence type="ECO:0000256" key="1">
    <source>
        <dbReference type="ARBA" id="ARBA00004496"/>
    </source>
</evidence>
<feature type="domain" description="Poly-beta-hydroxybutyrate polymerase N-terminal" evidence="6">
    <location>
        <begin position="93"/>
        <end position="258"/>
    </location>
</feature>
<protein>
    <submittedName>
        <fullName evidence="7">Poly-beta-hydroxybutyrate polymerase</fullName>
    </submittedName>
</protein>
<dbReference type="Proteomes" id="UP001057498">
    <property type="component" value="Chromosome"/>
</dbReference>
<dbReference type="Gene3D" id="3.40.50.1820">
    <property type="entry name" value="alpha/beta hydrolase"/>
    <property type="match status" value="1"/>
</dbReference>
<name>A0ABN6PRK1_9BURK</name>